<dbReference type="InterPro" id="IPR047788">
    <property type="entry name" value="LysR-like_Sec_metab"/>
</dbReference>
<evidence type="ECO:0000256" key="1">
    <source>
        <dbReference type="ARBA" id="ARBA00009437"/>
    </source>
</evidence>
<comment type="similarity">
    <text evidence="1">Belongs to the LysR transcriptional regulatory family.</text>
</comment>
<dbReference type="SUPFAM" id="SSF53850">
    <property type="entry name" value="Periplasmic binding protein-like II"/>
    <property type="match status" value="1"/>
</dbReference>
<dbReference type="GO" id="GO:0000976">
    <property type="term" value="F:transcription cis-regulatory region binding"/>
    <property type="evidence" value="ECO:0007669"/>
    <property type="project" value="TreeGrafter"/>
</dbReference>
<dbReference type="CDD" id="cd08420">
    <property type="entry name" value="PBP2_CysL_like"/>
    <property type="match status" value="1"/>
</dbReference>
<dbReference type="PANTHER" id="PTHR30126">
    <property type="entry name" value="HTH-TYPE TRANSCRIPTIONAL REGULATOR"/>
    <property type="match status" value="1"/>
</dbReference>
<dbReference type="Pfam" id="PF03466">
    <property type="entry name" value="LysR_substrate"/>
    <property type="match status" value="1"/>
</dbReference>
<dbReference type="InterPro" id="IPR000847">
    <property type="entry name" value="LysR_HTH_N"/>
</dbReference>
<organism evidence="6 7">
    <name type="scientific">Salibacterium qingdaonense</name>
    <dbReference type="NCBI Taxonomy" id="266892"/>
    <lineage>
        <taxon>Bacteria</taxon>
        <taxon>Bacillati</taxon>
        <taxon>Bacillota</taxon>
        <taxon>Bacilli</taxon>
        <taxon>Bacillales</taxon>
        <taxon>Bacillaceae</taxon>
    </lineage>
</organism>
<accession>A0A1I4NIE4</accession>
<dbReference type="NCBIfam" id="NF040786">
    <property type="entry name" value="LysR_Sec_metab"/>
    <property type="match status" value="1"/>
</dbReference>
<gene>
    <name evidence="6" type="ORF">SAMN04488054_11833</name>
</gene>
<sequence>MNLEHLKAFYILANNQNFSETAKILHLAQPTVSLQIKNLENALDATLFERTTKSVKLTPSGDVLYKYADQIFSLVSQTERELDLLSDTIHGDLKIGASLTIGEHILPYVLGRFRKEFPNVQLYLKVYNSEQIMEHLANDEIDLGFIESTKTYPDYQQLAFLEDELVVTASGSASSPIPSHVQSIAPEELFEFPIIMREPGSGTREVVENHLENNGLEPKKLDVIMELEHTESIKSVVESDLGIMIISRNAIKKELELGTLREIPINGIRLRRFFHAVYKKDKLTLPGESFLTFIQNHYLEENFQI</sequence>
<keyword evidence="2" id="KW-0805">Transcription regulation</keyword>
<dbReference type="RefSeq" id="WP_090927441.1">
    <property type="nucleotide sequence ID" value="NZ_FOTY01000018.1"/>
</dbReference>
<keyword evidence="4" id="KW-0804">Transcription</keyword>
<evidence type="ECO:0000313" key="6">
    <source>
        <dbReference type="EMBL" id="SFM15312.1"/>
    </source>
</evidence>
<dbReference type="InterPro" id="IPR036390">
    <property type="entry name" value="WH_DNA-bd_sf"/>
</dbReference>
<protein>
    <submittedName>
        <fullName evidence="6">DNA-binding transcriptional regulator, LysR family</fullName>
    </submittedName>
</protein>
<dbReference type="Pfam" id="PF00126">
    <property type="entry name" value="HTH_1"/>
    <property type="match status" value="1"/>
</dbReference>
<dbReference type="InterPro" id="IPR005119">
    <property type="entry name" value="LysR_subst-bd"/>
</dbReference>
<dbReference type="GO" id="GO:0003700">
    <property type="term" value="F:DNA-binding transcription factor activity"/>
    <property type="evidence" value="ECO:0007669"/>
    <property type="project" value="InterPro"/>
</dbReference>
<evidence type="ECO:0000313" key="7">
    <source>
        <dbReference type="Proteomes" id="UP000199668"/>
    </source>
</evidence>
<keyword evidence="3 6" id="KW-0238">DNA-binding</keyword>
<dbReference type="EMBL" id="FOTY01000018">
    <property type="protein sequence ID" value="SFM15312.1"/>
    <property type="molecule type" value="Genomic_DNA"/>
</dbReference>
<dbReference type="OrthoDB" id="9785745at2"/>
<dbReference type="AlphaFoldDB" id="A0A1I4NIE4"/>
<dbReference type="Proteomes" id="UP000199668">
    <property type="component" value="Unassembled WGS sequence"/>
</dbReference>
<dbReference type="SUPFAM" id="SSF46785">
    <property type="entry name" value="Winged helix' DNA-binding domain"/>
    <property type="match status" value="1"/>
</dbReference>
<dbReference type="Gene3D" id="3.40.190.290">
    <property type="match status" value="1"/>
</dbReference>
<dbReference type="PRINTS" id="PR00039">
    <property type="entry name" value="HTHLYSR"/>
</dbReference>
<reference evidence="6 7" key="1">
    <citation type="submission" date="2016-10" db="EMBL/GenBank/DDBJ databases">
        <authorList>
            <person name="de Groot N.N."/>
        </authorList>
    </citation>
    <scope>NUCLEOTIDE SEQUENCE [LARGE SCALE GENOMIC DNA]</scope>
    <source>
        <strain evidence="6 7">CGMCC 1.6134</strain>
    </source>
</reference>
<dbReference type="STRING" id="266892.SAMN04488054_11833"/>
<proteinExistence type="inferred from homology"/>
<dbReference type="PROSITE" id="PS50931">
    <property type="entry name" value="HTH_LYSR"/>
    <property type="match status" value="1"/>
</dbReference>
<evidence type="ECO:0000256" key="4">
    <source>
        <dbReference type="ARBA" id="ARBA00023163"/>
    </source>
</evidence>
<dbReference type="Gene3D" id="1.10.10.10">
    <property type="entry name" value="Winged helix-like DNA-binding domain superfamily/Winged helix DNA-binding domain"/>
    <property type="match status" value="1"/>
</dbReference>
<evidence type="ECO:0000256" key="2">
    <source>
        <dbReference type="ARBA" id="ARBA00023015"/>
    </source>
</evidence>
<evidence type="ECO:0000259" key="5">
    <source>
        <dbReference type="PROSITE" id="PS50931"/>
    </source>
</evidence>
<dbReference type="FunFam" id="1.10.10.10:FF:000001">
    <property type="entry name" value="LysR family transcriptional regulator"/>
    <property type="match status" value="1"/>
</dbReference>
<name>A0A1I4NIE4_9BACI</name>
<feature type="domain" description="HTH lysR-type" evidence="5">
    <location>
        <begin position="1"/>
        <end position="58"/>
    </location>
</feature>
<keyword evidence="7" id="KW-1185">Reference proteome</keyword>
<dbReference type="PANTHER" id="PTHR30126:SF39">
    <property type="entry name" value="HTH-TYPE TRANSCRIPTIONAL REGULATOR CYSL"/>
    <property type="match status" value="1"/>
</dbReference>
<dbReference type="InterPro" id="IPR036388">
    <property type="entry name" value="WH-like_DNA-bd_sf"/>
</dbReference>
<evidence type="ECO:0000256" key="3">
    <source>
        <dbReference type="ARBA" id="ARBA00023125"/>
    </source>
</evidence>